<organism evidence="2">
    <name type="scientific">uncultured Thermomicrobiales bacterium</name>
    <dbReference type="NCBI Taxonomy" id="1645740"/>
    <lineage>
        <taxon>Bacteria</taxon>
        <taxon>Pseudomonadati</taxon>
        <taxon>Thermomicrobiota</taxon>
        <taxon>Thermomicrobia</taxon>
        <taxon>Thermomicrobiales</taxon>
        <taxon>environmental samples</taxon>
    </lineage>
</organism>
<evidence type="ECO:0000313" key="2">
    <source>
        <dbReference type="EMBL" id="CAA9550919.1"/>
    </source>
</evidence>
<dbReference type="AlphaFoldDB" id="A0A6J4UJ78"/>
<proteinExistence type="predicted"/>
<accession>A0A6J4UJ78</accession>
<dbReference type="EMBL" id="CADCWJ010000204">
    <property type="protein sequence ID" value="CAA9550919.1"/>
    <property type="molecule type" value="Genomic_DNA"/>
</dbReference>
<gene>
    <name evidence="2" type="ORF">AVDCRST_MAG87-856</name>
</gene>
<name>A0A6J4UJ78_9BACT</name>
<protein>
    <submittedName>
        <fullName evidence="2">Uncharacterized protein</fullName>
    </submittedName>
</protein>
<feature type="compositionally biased region" description="Basic residues" evidence="1">
    <location>
        <begin position="26"/>
        <end position="35"/>
    </location>
</feature>
<reference evidence="2" key="1">
    <citation type="submission" date="2020-02" db="EMBL/GenBank/DDBJ databases">
        <authorList>
            <person name="Meier V. D."/>
        </authorList>
    </citation>
    <scope>NUCLEOTIDE SEQUENCE</scope>
    <source>
        <strain evidence="2">AVDCRST_MAG87</strain>
    </source>
</reference>
<evidence type="ECO:0000256" key="1">
    <source>
        <dbReference type="SAM" id="MobiDB-lite"/>
    </source>
</evidence>
<sequence length="44" mass="4570">MKQAAASYSSGSTVTGGAVTPASLLARRRPHRRAASRVERAGMV</sequence>
<feature type="compositionally biased region" description="Polar residues" evidence="1">
    <location>
        <begin position="1"/>
        <end position="15"/>
    </location>
</feature>
<feature type="region of interest" description="Disordered" evidence="1">
    <location>
        <begin position="1"/>
        <end position="44"/>
    </location>
</feature>